<dbReference type="PROSITE" id="PS51186">
    <property type="entry name" value="GNAT"/>
    <property type="match status" value="1"/>
</dbReference>
<dbReference type="EMBL" id="WMEY01000001">
    <property type="protein sequence ID" value="MYL62477.1"/>
    <property type="molecule type" value="Genomic_DNA"/>
</dbReference>
<dbReference type="AlphaFoldDB" id="A0A845ESK7"/>
<feature type="domain" description="N-acetyltransferase" evidence="1">
    <location>
        <begin position="2"/>
        <end position="151"/>
    </location>
</feature>
<dbReference type="Gene3D" id="3.40.630.30">
    <property type="match status" value="1"/>
</dbReference>
<name>A0A845ESK7_9BACL</name>
<gene>
    <name evidence="2" type="ORF">GLW07_03800</name>
</gene>
<dbReference type="InterPro" id="IPR016181">
    <property type="entry name" value="Acyl_CoA_acyltransferase"/>
</dbReference>
<dbReference type="RefSeq" id="WP_160918294.1">
    <property type="nucleotide sequence ID" value="NZ_WMEY01000001.1"/>
</dbReference>
<sequence>MIEVREEKLQDHEEISTILQKAFGGEDEVTLVKEIRQSARFVPELSLVALHNRRDPVGYILFSEITISTEKENLTSLALAPVAIVPELQGEGIGSMLIQDGLMRATSLGYRHVVVLGHKEYYPRFGFVPASEKNISGPFDAGDAFMVKELKKDALKEISGEVVYPKAFGV</sequence>
<protein>
    <submittedName>
        <fullName evidence="2">GNAT family N-acetyltransferase</fullName>
    </submittedName>
</protein>
<accession>A0A845ESK7</accession>
<dbReference type="InterPro" id="IPR000182">
    <property type="entry name" value="GNAT_dom"/>
</dbReference>
<proteinExistence type="predicted"/>
<dbReference type="SUPFAM" id="SSF55729">
    <property type="entry name" value="Acyl-CoA N-acyltransferases (Nat)"/>
    <property type="match status" value="1"/>
</dbReference>
<evidence type="ECO:0000313" key="2">
    <source>
        <dbReference type="EMBL" id="MYL62477.1"/>
    </source>
</evidence>
<keyword evidence="2" id="KW-0808">Transferase</keyword>
<dbReference type="CDD" id="cd04301">
    <property type="entry name" value="NAT_SF"/>
    <property type="match status" value="1"/>
</dbReference>
<dbReference type="Proteomes" id="UP000447833">
    <property type="component" value="Unassembled WGS sequence"/>
</dbReference>
<organism evidence="2 3">
    <name type="scientific">Guptibacillus hwajinpoensis</name>
    <dbReference type="NCBI Taxonomy" id="208199"/>
    <lineage>
        <taxon>Bacteria</taxon>
        <taxon>Bacillati</taxon>
        <taxon>Bacillota</taxon>
        <taxon>Bacilli</taxon>
        <taxon>Bacillales</taxon>
        <taxon>Guptibacillaceae</taxon>
        <taxon>Guptibacillus</taxon>
    </lineage>
</organism>
<evidence type="ECO:0000313" key="3">
    <source>
        <dbReference type="Proteomes" id="UP000447833"/>
    </source>
</evidence>
<dbReference type="GO" id="GO:0016747">
    <property type="term" value="F:acyltransferase activity, transferring groups other than amino-acyl groups"/>
    <property type="evidence" value="ECO:0007669"/>
    <property type="project" value="InterPro"/>
</dbReference>
<evidence type="ECO:0000259" key="1">
    <source>
        <dbReference type="PROSITE" id="PS51186"/>
    </source>
</evidence>
<dbReference type="Pfam" id="PF00583">
    <property type="entry name" value="Acetyltransf_1"/>
    <property type="match status" value="1"/>
</dbReference>
<comment type="caution">
    <text evidence="2">The sequence shown here is derived from an EMBL/GenBank/DDBJ whole genome shotgun (WGS) entry which is preliminary data.</text>
</comment>
<reference evidence="2 3" key="1">
    <citation type="submission" date="2019-11" db="EMBL/GenBank/DDBJ databases">
        <title>Genome sequences of 17 halophilic strains isolated from different environments.</title>
        <authorList>
            <person name="Furrow R.E."/>
        </authorList>
    </citation>
    <scope>NUCLEOTIDE SEQUENCE [LARGE SCALE GENOMIC DNA]</scope>
    <source>
        <strain evidence="2 3">22506_14_FS</strain>
    </source>
</reference>